<keyword evidence="1" id="KW-0472">Membrane</keyword>
<proteinExistence type="predicted"/>
<protein>
    <submittedName>
        <fullName evidence="2">DUF3429 domain-containing protein</fullName>
    </submittedName>
</protein>
<dbReference type="OrthoDB" id="7273031at2"/>
<evidence type="ECO:0000313" key="3">
    <source>
        <dbReference type="Proteomes" id="UP000244755"/>
    </source>
</evidence>
<dbReference type="RefSeq" id="WP_099957547.1">
    <property type="nucleotide sequence ID" value="NZ_CP028844.1"/>
</dbReference>
<keyword evidence="1" id="KW-1133">Transmembrane helix</keyword>
<evidence type="ECO:0000313" key="2">
    <source>
        <dbReference type="EMBL" id="AWB25954.1"/>
    </source>
</evidence>
<dbReference type="Proteomes" id="UP000244755">
    <property type="component" value="Chromosome 2"/>
</dbReference>
<feature type="transmembrane region" description="Helical" evidence="1">
    <location>
        <begin position="81"/>
        <end position="103"/>
    </location>
</feature>
<dbReference type="KEGG" id="mee:DA075_31090"/>
<accession>A0A2R4WWN7</accession>
<sequence length="164" mass="16888">MQDDVTGRTLMIHEPRAVPRLGVALGFGPMPPFVAGSAASWTLGGEPGQAAVTVTLLWGCAILLFFSGVRRGVSFRTEGGATVTQIATMMGLFVLGFGALLAVALGRAAFAAALLIAGYSAVAVLDPIAARRGEAPLFFARLRPIQMPLAIVSLAAILVLVARG</sequence>
<dbReference type="AlphaFoldDB" id="A0A2R4WWN7"/>
<keyword evidence="3" id="KW-1185">Reference proteome</keyword>
<evidence type="ECO:0000256" key="1">
    <source>
        <dbReference type="SAM" id="Phobius"/>
    </source>
</evidence>
<name>A0A2R4WWN7_9HYPH</name>
<keyword evidence="1" id="KW-0812">Transmembrane</keyword>
<feature type="transmembrane region" description="Helical" evidence="1">
    <location>
        <begin position="50"/>
        <end position="69"/>
    </location>
</feature>
<feature type="transmembrane region" description="Helical" evidence="1">
    <location>
        <begin position="21"/>
        <end position="44"/>
    </location>
</feature>
<gene>
    <name evidence="2" type="ORF">DA075_31090</name>
</gene>
<dbReference type="EMBL" id="CP028844">
    <property type="protein sequence ID" value="AWB25954.1"/>
    <property type="molecule type" value="Genomic_DNA"/>
</dbReference>
<organism evidence="2 3">
    <name type="scientific">Methylobacterium currus</name>
    <dbReference type="NCBI Taxonomy" id="2051553"/>
    <lineage>
        <taxon>Bacteria</taxon>
        <taxon>Pseudomonadati</taxon>
        <taxon>Pseudomonadota</taxon>
        <taxon>Alphaproteobacteria</taxon>
        <taxon>Hyphomicrobiales</taxon>
        <taxon>Methylobacteriaceae</taxon>
        <taxon>Methylobacterium</taxon>
    </lineage>
</organism>
<feature type="transmembrane region" description="Helical" evidence="1">
    <location>
        <begin position="142"/>
        <end position="162"/>
    </location>
</feature>
<reference evidence="2 3" key="1">
    <citation type="submission" date="2018-04" db="EMBL/GenBank/DDBJ databases">
        <title>Methylobacterium sp. PR1016A genome.</title>
        <authorList>
            <person name="Park W."/>
        </authorList>
    </citation>
    <scope>NUCLEOTIDE SEQUENCE [LARGE SCALE GENOMIC DNA]</scope>
    <source>
        <strain evidence="2 3">PR1016A</strain>
    </source>
</reference>